<dbReference type="RefSeq" id="YP_004251126.1">
    <property type="nucleotide sequence ID" value="NC_015157.1"/>
</dbReference>
<protein>
    <submittedName>
        <fullName evidence="1">Uncharacterized protein ORF183</fullName>
    </submittedName>
</protein>
<dbReference type="GeneID" id="10228664"/>
<sequence>MSIKLENGQLKISIGLGILAHAVQYGDSWPEEVKISDLYEFGSDMVSIIGNDDNTSSNIYHMLDMAALEAVERGSLGFDLGE</sequence>
<evidence type="ECO:0000313" key="1">
    <source>
        <dbReference type="EMBL" id="ADX88001.1"/>
    </source>
</evidence>
<name>F1D1K7_9CAUD</name>
<gene>
    <name evidence="1" type="primary">ORF183</name>
</gene>
<reference evidence="1 2" key="1">
    <citation type="journal article" date="2011" name="MBio">
        <title>Evidence of a dominant lineage of Vibrio cholerae-specific lytic bacteriophages shed by cholera patients over a 10-year period in Dhaka, Bangladesh.</title>
        <authorList>
            <person name="Seed K.D."/>
            <person name="Bodi K.L."/>
            <person name="Kropinski A.M."/>
            <person name="Ackermann H.W."/>
            <person name="Calderwood S.B."/>
            <person name="Qadri F."/>
            <person name="Camilli A."/>
        </authorList>
    </citation>
    <scope>NUCLEOTIDE SEQUENCE [LARGE SCALE GENOMIC DNA]</scope>
</reference>
<dbReference type="Proteomes" id="UP000007502">
    <property type="component" value="Segment"/>
</dbReference>
<accession>F1D1K7</accession>
<dbReference type="EMBL" id="HQ641347">
    <property type="protein sequence ID" value="ADX88001.1"/>
    <property type="molecule type" value="Genomic_DNA"/>
</dbReference>
<dbReference type="KEGG" id="vg:10228664"/>
<keyword evidence="2" id="KW-1185">Reference proteome</keyword>
<proteinExistence type="predicted"/>
<evidence type="ECO:0000313" key="2">
    <source>
        <dbReference type="Proteomes" id="UP000007502"/>
    </source>
</evidence>
<organism evidence="1 2">
    <name type="scientific">Vibrio phage ICP1</name>
    <dbReference type="NCBI Taxonomy" id="979525"/>
    <lineage>
        <taxon>Viruses</taxon>
        <taxon>Duplodnaviria</taxon>
        <taxon>Heunggongvirae</taxon>
        <taxon>Uroviricota</taxon>
        <taxon>Caudoviricetes</taxon>
        <taxon>Mohonavirus</taxon>
        <taxon>Mohonavirus ICP1</taxon>
    </lineage>
</organism>